<evidence type="ECO:0000259" key="4">
    <source>
        <dbReference type="PROSITE" id="PS51915"/>
    </source>
</evidence>
<dbReference type="SMART" id="SM00868">
    <property type="entry name" value="zf-AD"/>
    <property type="match status" value="1"/>
</dbReference>
<dbReference type="STRING" id="151549.A0A4C1XN82"/>
<proteinExistence type="predicted"/>
<dbReference type="EMBL" id="BGZK01000876">
    <property type="protein sequence ID" value="GBP63669.1"/>
    <property type="molecule type" value="Genomic_DNA"/>
</dbReference>
<keyword evidence="2" id="KW-0862">Zinc</keyword>
<evidence type="ECO:0000256" key="2">
    <source>
        <dbReference type="PROSITE-ProRule" id="PRU01263"/>
    </source>
</evidence>
<keyword evidence="2" id="KW-0479">Metal-binding</keyword>
<dbReference type="Gene3D" id="3.40.1800.20">
    <property type="match status" value="1"/>
</dbReference>
<gene>
    <name evidence="5" type="ORF">EVAR_82029_1</name>
</gene>
<feature type="domain" description="C2H2-type" evidence="3">
    <location>
        <begin position="207"/>
        <end position="234"/>
    </location>
</feature>
<dbReference type="Proteomes" id="UP000299102">
    <property type="component" value="Unassembled WGS sequence"/>
</dbReference>
<accession>A0A4C1XN82</accession>
<dbReference type="InterPro" id="IPR012934">
    <property type="entry name" value="Znf_AD"/>
</dbReference>
<dbReference type="InterPro" id="IPR013087">
    <property type="entry name" value="Znf_C2H2_type"/>
</dbReference>
<dbReference type="GO" id="GO:0008270">
    <property type="term" value="F:zinc ion binding"/>
    <property type="evidence" value="ECO:0007669"/>
    <property type="project" value="UniProtKB-UniRule"/>
</dbReference>
<dbReference type="PROSITE" id="PS50157">
    <property type="entry name" value="ZINC_FINGER_C2H2_2"/>
    <property type="match status" value="2"/>
</dbReference>
<organism evidence="5 6">
    <name type="scientific">Eumeta variegata</name>
    <name type="common">Bagworm moth</name>
    <name type="synonym">Eumeta japonica</name>
    <dbReference type="NCBI Taxonomy" id="151549"/>
    <lineage>
        <taxon>Eukaryota</taxon>
        <taxon>Metazoa</taxon>
        <taxon>Ecdysozoa</taxon>
        <taxon>Arthropoda</taxon>
        <taxon>Hexapoda</taxon>
        <taxon>Insecta</taxon>
        <taxon>Pterygota</taxon>
        <taxon>Neoptera</taxon>
        <taxon>Endopterygota</taxon>
        <taxon>Lepidoptera</taxon>
        <taxon>Glossata</taxon>
        <taxon>Ditrysia</taxon>
        <taxon>Tineoidea</taxon>
        <taxon>Psychidae</taxon>
        <taxon>Oiketicinae</taxon>
        <taxon>Eumeta</taxon>
    </lineage>
</organism>
<evidence type="ECO:0000259" key="3">
    <source>
        <dbReference type="PROSITE" id="PS50157"/>
    </source>
</evidence>
<keyword evidence="6" id="KW-1185">Reference proteome</keyword>
<evidence type="ECO:0000313" key="6">
    <source>
        <dbReference type="Proteomes" id="UP000299102"/>
    </source>
</evidence>
<feature type="binding site" evidence="2">
    <location>
        <position position="47"/>
    </location>
    <ligand>
        <name>Zn(2+)</name>
        <dbReference type="ChEBI" id="CHEBI:29105"/>
    </ligand>
</feature>
<evidence type="ECO:0000313" key="5">
    <source>
        <dbReference type="EMBL" id="GBP63669.1"/>
    </source>
</evidence>
<keyword evidence="1" id="KW-0863">Zinc-finger</keyword>
<dbReference type="PROSITE" id="PS51915">
    <property type="entry name" value="ZAD"/>
    <property type="match status" value="1"/>
</dbReference>
<dbReference type="SMART" id="SM00355">
    <property type="entry name" value="ZnF_C2H2"/>
    <property type="match status" value="3"/>
</dbReference>
<evidence type="ECO:0000256" key="1">
    <source>
        <dbReference type="PROSITE-ProRule" id="PRU00042"/>
    </source>
</evidence>
<dbReference type="AlphaFoldDB" id="A0A4C1XN82"/>
<dbReference type="SUPFAM" id="SSF57716">
    <property type="entry name" value="Glucocorticoid receptor-like (DNA-binding domain)"/>
    <property type="match status" value="1"/>
</dbReference>
<protein>
    <submittedName>
        <fullName evidence="5">Uncharacterized protein</fullName>
    </submittedName>
</protein>
<sequence length="334" mass="38783">MCRLCLCNDNLKPIFCGFPNFDNYSAVLMLTTGLQIEENDGFPQMICSSCTELVRSAFNLRITSQNSENKLKKLGYKKYKYDKKHKVELKSGDPFTIELDSITKTEKNETINCNEAINDETLELKPLHNIKEEDDIQDENHTFLSHDDDHGIQETPLKPDLHTIAGDITESENVHTNERNVKTLSRKEKRAVYMSLVEGMFDPKGPIKCKVCKKTLSKWASFMTHSKLHLGFKFVCELNRHCRSYHGMSRELACRHCDYLALDNTQLVCEKCPQMFKSRRHLARHTYTTHTCKQYSYKCPICAHIYRNLKYIRVHLKKLHGLTTKDAKIVKIKL</sequence>
<feature type="domain" description="ZAD" evidence="4">
    <location>
        <begin position="1"/>
        <end position="74"/>
    </location>
</feature>
<dbReference type="Gene3D" id="3.30.160.60">
    <property type="entry name" value="Classic Zinc Finger"/>
    <property type="match status" value="1"/>
</dbReference>
<dbReference type="PROSITE" id="PS00028">
    <property type="entry name" value="ZINC_FINGER_C2H2_1"/>
    <property type="match status" value="3"/>
</dbReference>
<reference evidence="5 6" key="1">
    <citation type="journal article" date="2019" name="Commun. Biol.">
        <title>The bagworm genome reveals a unique fibroin gene that provides high tensile strength.</title>
        <authorList>
            <person name="Kono N."/>
            <person name="Nakamura H."/>
            <person name="Ohtoshi R."/>
            <person name="Tomita M."/>
            <person name="Numata K."/>
            <person name="Arakawa K."/>
        </authorList>
    </citation>
    <scope>NUCLEOTIDE SEQUENCE [LARGE SCALE GENOMIC DNA]</scope>
</reference>
<dbReference type="Pfam" id="PF07776">
    <property type="entry name" value="zf-AD"/>
    <property type="match status" value="1"/>
</dbReference>
<dbReference type="OrthoDB" id="8922241at2759"/>
<dbReference type="GO" id="GO:0005634">
    <property type="term" value="C:nucleus"/>
    <property type="evidence" value="ECO:0007669"/>
    <property type="project" value="InterPro"/>
</dbReference>
<feature type="domain" description="C2H2-type" evidence="3">
    <location>
        <begin position="267"/>
        <end position="295"/>
    </location>
</feature>
<feature type="binding site" evidence="2">
    <location>
        <position position="5"/>
    </location>
    <ligand>
        <name>Zn(2+)</name>
        <dbReference type="ChEBI" id="CHEBI:29105"/>
    </ligand>
</feature>
<feature type="binding site" evidence="2">
    <location>
        <position position="2"/>
    </location>
    <ligand>
        <name>Zn(2+)</name>
        <dbReference type="ChEBI" id="CHEBI:29105"/>
    </ligand>
</feature>
<feature type="binding site" evidence="2">
    <location>
        <position position="50"/>
    </location>
    <ligand>
        <name>Zn(2+)</name>
        <dbReference type="ChEBI" id="CHEBI:29105"/>
    </ligand>
</feature>
<comment type="caution">
    <text evidence="5">The sequence shown here is derived from an EMBL/GenBank/DDBJ whole genome shotgun (WGS) entry which is preliminary data.</text>
</comment>
<name>A0A4C1XN82_EUMVA</name>